<reference evidence="1" key="1">
    <citation type="submission" date="2020-11" db="EMBL/GenBank/DDBJ databases">
        <title>Whole-genome analyses of Nonomuraea sp. K274.</title>
        <authorList>
            <person name="Veyisoglu A."/>
        </authorList>
    </citation>
    <scope>NUCLEOTIDE SEQUENCE</scope>
    <source>
        <strain evidence="1">K274</strain>
    </source>
</reference>
<proteinExistence type="predicted"/>
<gene>
    <name evidence="1" type="ORF">ITP53_21010</name>
</gene>
<dbReference type="AlphaFoldDB" id="A0A931EZB0"/>
<dbReference type="Proteomes" id="UP000605361">
    <property type="component" value="Unassembled WGS sequence"/>
</dbReference>
<comment type="caution">
    <text evidence="1">The sequence shown here is derived from an EMBL/GenBank/DDBJ whole genome shotgun (WGS) entry which is preliminary data.</text>
</comment>
<name>A0A931EZB0_9ACTN</name>
<dbReference type="RefSeq" id="WP_195897113.1">
    <property type="nucleotide sequence ID" value="NZ_JADOGI010000060.1"/>
</dbReference>
<accession>A0A931EZB0</accession>
<dbReference type="EMBL" id="JADOGI010000060">
    <property type="protein sequence ID" value="MBF8188165.1"/>
    <property type="molecule type" value="Genomic_DNA"/>
</dbReference>
<keyword evidence="2" id="KW-1185">Reference proteome</keyword>
<evidence type="ECO:0000313" key="2">
    <source>
        <dbReference type="Proteomes" id="UP000605361"/>
    </source>
</evidence>
<protein>
    <recommendedName>
        <fullName evidence="3">Gfo/Idh/MocA-like oxidoreductase C-terminal domain-containing protein</fullName>
    </recommendedName>
</protein>
<evidence type="ECO:0008006" key="3">
    <source>
        <dbReference type="Google" id="ProtNLM"/>
    </source>
</evidence>
<sequence length="61" mass="6304">MTVVHEGHGGADERMLAAMFDGVTSPVDLANERDGAHALAIGLAANESFTTGEPVTLPARQ</sequence>
<evidence type="ECO:0000313" key="1">
    <source>
        <dbReference type="EMBL" id="MBF8188165.1"/>
    </source>
</evidence>
<organism evidence="1 2">
    <name type="scientific">Nonomuraea cypriaca</name>
    <dbReference type="NCBI Taxonomy" id="1187855"/>
    <lineage>
        <taxon>Bacteria</taxon>
        <taxon>Bacillati</taxon>
        <taxon>Actinomycetota</taxon>
        <taxon>Actinomycetes</taxon>
        <taxon>Streptosporangiales</taxon>
        <taxon>Streptosporangiaceae</taxon>
        <taxon>Nonomuraea</taxon>
    </lineage>
</organism>